<keyword evidence="1" id="KW-0175">Coiled coil</keyword>
<gene>
    <name evidence="2" type="ORF">DKT75_11675</name>
</gene>
<dbReference type="Gene3D" id="1.20.120.20">
    <property type="entry name" value="Apolipoprotein"/>
    <property type="match status" value="1"/>
</dbReference>
<organism evidence="2 3">
    <name type="scientific">Leucothrix arctica</name>
    <dbReference type="NCBI Taxonomy" id="1481894"/>
    <lineage>
        <taxon>Bacteria</taxon>
        <taxon>Pseudomonadati</taxon>
        <taxon>Pseudomonadota</taxon>
        <taxon>Gammaproteobacteria</taxon>
        <taxon>Thiotrichales</taxon>
        <taxon>Thiotrichaceae</taxon>
        <taxon>Leucothrix</taxon>
    </lineage>
</organism>
<evidence type="ECO:0000313" key="2">
    <source>
        <dbReference type="EMBL" id="PWQ95686.1"/>
    </source>
</evidence>
<dbReference type="Proteomes" id="UP000245506">
    <property type="component" value="Unassembled WGS sequence"/>
</dbReference>
<accession>A0A317CAX9</accession>
<name>A0A317CAX9_9GAMM</name>
<evidence type="ECO:0000313" key="3">
    <source>
        <dbReference type="Proteomes" id="UP000245506"/>
    </source>
</evidence>
<proteinExistence type="predicted"/>
<keyword evidence="3" id="KW-1185">Reference proteome</keyword>
<dbReference type="RefSeq" id="WP_109823614.1">
    <property type="nucleotide sequence ID" value="NZ_QGKL01000032.1"/>
</dbReference>
<feature type="coiled-coil region" evidence="1">
    <location>
        <begin position="3"/>
        <end position="56"/>
    </location>
</feature>
<dbReference type="AlphaFoldDB" id="A0A317CAX9"/>
<evidence type="ECO:0000256" key="1">
    <source>
        <dbReference type="SAM" id="Coils"/>
    </source>
</evidence>
<sequence length="106" mass="11573">MPAAKETKANEDLREEFEALRGEVTEMMALLKGKASAEAETITAKAEEKLEDYQEKVTDGVEAAYEKGAEGIEEISGRIRKNPVGSLCVAFGLGYIISKMMDQGKK</sequence>
<protein>
    <recommendedName>
        <fullName evidence="4">DUF883 domain-containing protein</fullName>
    </recommendedName>
</protein>
<comment type="caution">
    <text evidence="2">The sequence shown here is derived from an EMBL/GenBank/DDBJ whole genome shotgun (WGS) entry which is preliminary data.</text>
</comment>
<dbReference type="OrthoDB" id="8548296at2"/>
<reference evidence="2 3" key="1">
    <citation type="submission" date="2018-05" db="EMBL/GenBank/DDBJ databases">
        <title>Leucothrix arctica sp. nov., isolated from Arctic seawater.</title>
        <authorList>
            <person name="Choi A."/>
            <person name="Baek K."/>
        </authorList>
    </citation>
    <scope>NUCLEOTIDE SEQUENCE [LARGE SCALE GENOMIC DNA]</scope>
    <source>
        <strain evidence="2 3">IMCC9719</strain>
    </source>
</reference>
<dbReference type="EMBL" id="QGKL01000032">
    <property type="protein sequence ID" value="PWQ95686.1"/>
    <property type="molecule type" value="Genomic_DNA"/>
</dbReference>
<evidence type="ECO:0008006" key="4">
    <source>
        <dbReference type="Google" id="ProtNLM"/>
    </source>
</evidence>
<dbReference type="SUPFAM" id="SSF58113">
    <property type="entry name" value="Apolipoprotein A-I"/>
    <property type="match status" value="1"/>
</dbReference>